<evidence type="ECO:0000313" key="1">
    <source>
        <dbReference type="EMBL" id="VAV98282.1"/>
    </source>
</evidence>
<dbReference type="EMBL" id="UOEF01000265">
    <property type="protein sequence ID" value="VAV98282.1"/>
    <property type="molecule type" value="Genomic_DNA"/>
</dbReference>
<dbReference type="SUPFAM" id="SSF52096">
    <property type="entry name" value="ClpP/crotonase"/>
    <property type="match status" value="1"/>
</dbReference>
<name>A0A3B0S396_9ZZZZ</name>
<gene>
    <name evidence="1" type="ORF">MNBD_ALPHA04-1826</name>
</gene>
<dbReference type="Gene3D" id="3.90.226.10">
    <property type="entry name" value="2-enoyl-CoA Hydratase, Chain A, domain 1"/>
    <property type="match status" value="1"/>
</dbReference>
<dbReference type="InterPro" id="IPR029045">
    <property type="entry name" value="ClpP/crotonase-like_dom_sf"/>
</dbReference>
<reference evidence="1" key="1">
    <citation type="submission" date="2018-06" db="EMBL/GenBank/DDBJ databases">
        <authorList>
            <person name="Zhirakovskaya E."/>
        </authorList>
    </citation>
    <scope>NUCLEOTIDE SEQUENCE</scope>
</reference>
<evidence type="ECO:0008006" key="2">
    <source>
        <dbReference type="Google" id="ProtNLM"/>
    </source>
</evidence>
<organism evidence="1">
    <name type="scientific">hydrothermal vent metagenome</name>
    <dbReference type="NCBI Taxonomy" id="652676"/>
    <lineage>
        <taxon>unclassified sequences</taxon>
        <taxon>metagenomes</taxon>
        <taxon>ecological metagenomes</taxon>
    </lineage>
</organism>
<protein>
    <recommendedName>
        <fullName evidence="2">Peptidase S14</fullName>
    </recommendedName>
</protein>
<accession>A0A3B0S396</accession>
<dbReference type="AlphaFoldDB" id="A0A3B0S396"/>
<sequence>MRKLAKIVTMSVAMLLLQGNMAAPMDSKNPTCPAEPNWSANKTMTLTPIERSGTKILLAEGIVDTGLPDRLRKMLKDNPDILEIWLRSPGGDARAGNEAGRIIREAKRTMITRVPSGWTCFSACNFVFMGGGARIIDEGGHFMVHMFTMTGNRNAIDYSIEMGTDSTVELIGEIEQESALLATEDNDFLIRMGVSRKLLSDVMYRQKAIETDDSGQSTRRCLTRKEAYKYNVANAGE</sequence>
<proteinExistence type="predicted"/>